<dbReference type="InterPro" id="IPR024311">
    <property type="entry name" value="Lipocalin-like"/>
</dbReference>
<reference evidence="4" key="1">
    <citation type="submission" date="2017-02" db="EMBL/GenBank/DDBJ databases">
        <authorList>
            <person name="Varghese N."/>
            <person name="Submissions S."/>
        </authorList>
    </citation>
    <scope>NUCLEOTIDE SEQUENCE [LARGE SCALE GENOMIC DNA]</scope>
    <source>
        <strain evidence="4">DSM 22385</strain>
    </source>
</reference>
<dbReference type="Pfam" id="PF13648">
    <property type="entry name" value="Lipocalin_4"/>
    <property type="match status" value="1"/>
</dbReference>
<feature type="signal peptide" evidence="1">
    <location>
        <begin position="1"/>
        <end position="19"/>
    </location>
</feature>
<dbReference type="OrthoDB" id="1352796at2"/>
<dbReference type="Proteomes" id="UP000189981">
    <property type="component" value="Unassembled WGS sequence"/>
</dbReference>
<evidence type="ECO:0000313" key="4">
    <source>
        <dbReference type="Proteomes" id="UP000189981"/>
    </source>
</evidence>
<dbReference type="PROSITE" id="PS51257">
    <property type="entry name" value="PROKAR_LIPOPROTEIN"/>
    <property type="match status" value="1"/>
</dbReference>
<protein>
    <submittedName>
        <fullName evidence="3">Lipocalin-like domain-containing protein</fullName>
    </submittedName>
</protein>
<organism evidence="3 4">
    <name type="scientific">Daejeonella lutea</name>
    <dbReference type="NCBI Taxonomy" id="572036"/>
    <lineage>
        <taxon>Bacteria</taxon>
        <taxon>Pseudomonadati</taxon>
        <taxon>Bacteroidota</taxon>
        <taxon>Sphingobacteriia</taxon>
        <taxon>Sphingobacteriales</taxon>
        <taxon>Sphingobacteriaceae</taxon>
        <taxon>Daejeonella</taxon>
    </lineage>
</organism>
<accession>A0A1T5EAX7</accession>
<feature type="domain" description="Lipocalin-like" evidence="2">
    <location>
        <begin position="29"/>
        <end position="110"/>
    </location>
</feature>
<sequence length="124" mass="13357">MKNFKLLTLGAMFCFVLFACGKKDAKLANTWQVTGIDTETDIPDSLRNAMIANSKMVFTEDGNYTTSGGIGADQGTYTVDENVKNLSTVSTAGKSSEVYTISKLDKDNLILINKGNTVTCIAVK</sequence>
<proteinExistence type="predicted"/>
<evidence type="ECO:0000259" key="2">
    <source>
        <dbReference type="Pfam" id="PF13648"/>
    </source>
</evidence>
<evidence type="ECO:0000256" key="1">
    <source>
        <dbReference type="SAM" id="SignalP"/>
    </source>
</evidence>
<gene>
    <name evidence="3" type="ORF">SAMN05661099_2840</name>
</gene>
<dbReference type="STRING" id="572036.SAMN05661099_2840"/>
<name>A0A1T5EAX7_9SPHI</name>
<dbReference type="AlphaFoldDB" id="A0A1T5EAX7"/>
<dbReference type="EMBL" id="FUYR01000003">
    <property type="protein sequence ID" value="SKB81013.1"/>
    <property type="molecule type" value="Genomic_DNA"/>
</dbReference>
<feature type="chain" id="PRO_5013205174" evidence="1">
    <location>
        <begin position="20"/>
        <end position="124"/>
    </location>
</feature>
<keyword evidence="1" id="KW-0732">Signal</keyword>
<evidence type="ECO:0000313" key="3">
    <source>
        <dbReference type="EMBL" id="SKB81013.1"/>
    </source>
</evidence>
<dbReference type="RefSeq" id="WP_079703358.1">
    <property type="nucleotide sequence ID" value="NZ_FUYR01000003.1"/>
</dbReference>
<keyword evidence="4" id="KW-1185">Reference proteome</keyword>